<dbReference type="AlphaFoldDB" id="A0A451ABF4"/>
<comment type="function">
    <text evidence="2">Participates in chromosomal partition during cell division. May act via the formation of a condensin-like complex containing Smc and ScpB that pull DNA away from mid-cell into both cell halves.</text>
</comment>
<sequence>MSTSTISTEPNLNLSSQENTSQEETSFAKIYGTPFTELPQDLYIPPDALEIFLEAFEGPLDLLLYLIKRQNLDILDIPIAEVTRQYMKYVEIMKELRLELAAEYLVMAAMLAEIKSRMLLPQPKIEKEEEDPRAELVRRLQEYERFKTAAKEIDALPRLGRDTFDTNTELPGIRVKKISPEVDLGEILRVFKEMLARAEMLSHHQVRLEPLSIRERMANILVTLQTDKFTEFGVLFKLNEGRPGIVVALLALLELIKEALVELVQTDPYGQIYVKRL</sequence>
<protein>
    <recommendedName>
        <fullName evidence="1 2">Segregation and condensation protein A</fullName>
    </recommendedName>
</protein>
<comment type="similarity">
    <text evidence="2">Belongs to the ScpA family.</text>
</comment>
<feature type="region of interest" description="Disordered" evidence="3">
    <location>
        <begin position="1"/>
        <end position="20"/>
    </location>
</feature>
<dbReference type="EMBL" id="CAADFX010000207">
    <property type="protein sequence ID" value="VFK63313.1"/>
    <property type="molecule type" value="Genomic_DNA"/>
</dbReference>
<evidence type="ECO:0000256" key="2">
    <source>
        <dbReference type="HAMAP-Rule" id="MF_01805"/>
    </source>
</evidence>
<dbReference type="GO" id="GO:0005737">
    <property type="term" value="C:cytoplasm"/>
    <property type="evidence" value="ECO:0007669"/>
    <property type="project" value="UniProtKB-SubCell"/>
</dbReference>
<dbReference type="Gene3D" id="6.10.250.2410">
    <property type="match status" value="1"/>
</dbReference>
<name>A0A451ABF4_9GAMM</name>
<reference evidence="4" key="1">
    <citation type="submission" date="2019-02" db="EMBL/GenBank/DDBJ databases">
        <authorList>
            <person name="Gruber-Vodicka R. H."/>
            <person name="Seah K. B. B."/>
        </authorList>
    </citation>
    <scope>NUCLEOTIDE SEQUENCE</scope>
    <source>
        <strain evidence="4">BECK_BY1</strain>
    </source>
</reference>
<dbReference type="Pfam" id="PF02616">
    <property type="entry name" value="SMC_ScpA"/>
    <property type="match status" value="1"/>
</dbReference>
<organism evidence="4">
    <name type="scientific">Candidatus Kentrum sp. TUN</name>
    <dbReference type="NCBI Taxonomy" id="2126343"/>
    <lineage>
        <taxon>Bacteria</taxon>
        <taxon>Pseudomonadati</taxon>
        <taxon>Pseudomonadota</taxon>
        <taxon>Gammaproteobacteria</taxon>
        <taxon>Candidatus Kentrum</taxon>
    </lineage>
</organism>
<dbReference type="GO" id="GO:0006260">
    <property type="term" value="P:DNA replication"/>
    <property type="evidence" value="ECO:0007669"/>
    <property type="project" value="UniProtKB-UniRule"/>
</dbReference>
<evidence type="ECO:0000256" key="1">
    <source>
        <dbReference type="ARBA" id="ARBA00044777"/>
    </source>
</evidence>
<feature type="compositionally biased region" description="Polar residues" evidence="3">
    <location>
        <begin position="1"/>
        <end position="14"/>
    </location>
</feature>
<keyword evidence="2" id="KW-0132">Cell division</keyword>
<dbReference type="HAMAP" id="MF_01805">
    <property type="entry name" value="ScpA"/>
    <property type="match status" value="1"/>
</dbReference>
<evidence type="ECO:0000256" key="3">
    <source>
        <dbReference type="SAM" id="MobiDB-lite"/>
    </source>
</evidence>
<proteinExistence type="inferred from homology"/>
<comment type="subcellular location">
    <subcellularLocation>
        <location evidence="2">Cytoplasm</location>
    </subcellularLocation>
    <text evidence="2">Associated with two foci at the outer edges of the nucleoid region in young cells, and at four foci within both cell halves in older cells.</text>
</comment>
<comment type="subunit">
    <text evidence="2">Component of a cohesin-like complex composed of ScpA, ScpB and the Smc homodimer, in which ScpA and ScpB bind to the head domain of Smc. The presence of the three proteins is required for the association of the complex with DNA.</text>
</comment>
<keyword evidence="2" id="KW-0131">Cell cycle</keyword>
<dbReference type="PANTHER" id="PTHR33969">
    <property type="entry name" value="SEGREGATION AND CONDENSATION PROTEIN A"/>
    <property type="match status" value="1"/>
</dbReference>
<dbReference type="GO" id="GO:0051301">
    <property type="term" value="P:cell division"/>
    <property type="evidence" value="ECO:0007669"/>
    <property type="project" value="UniProtKB-KW"/>
</dbReference>
<evidence type="ECO:0000313" key="4">
    <source>
        <dbReference type="EMBL" id="VFK63313.1"/>
    </source>
</evidence>
<keyword evidence="2" id="KW-0159">Chromosome partition</keyword>
<gene>
    <name evidence="2" type="primary">scpA</name>
    <name evidence="4" type="ORF">BECKTUN1418D_GA0071000_12072</name>
</gene>
<dbReference type="InterPro" id="IPR003768">
    <property type="entry name" value="ScpA"/>
</dbReference>
<dbReference type="PANTHER" id="PTHR33969:SF2">
    <property type="entry name" value="SEGREGATION AND CONDENSATION PROTEIN A"/>
    <property type="match status" value="1"/>
</dbReference>
<dbReference type="GO" id="GO:0007059">
    <property type="term" value="P:chromosome segregation"/>
    <property type="evidence" value="ECO:0007669"/>
    <property type="project" value="UniProtKB-UniRule"/>
</dbReference>
<accession>A0A451ABF4</accession>
<keyword evidence="2" id="KW-0963">Cytoplasm</keyword>